<evidence type="ECO:0000256" key="1">
    <source>
        <dbReference type="SAM" id="MobiDB-lite"/>
    </source>
</evidence>
<protein>
    <recommendedName>
        <fullName evidence="2">Recombinase domain-containing protein</fullName>
    </recommendedName>
</protein>
<dbReference type="InterPro" id="IPR011109">
    <property type="entry name" value="DNA_bind_recombinase_dom"/>
</dbReference>
<feature type="compositionally biased region" description="Low complexity" evidence="1">
    <location>
        <begin position="175"/>
        <end position="189"/>
    </location>
</feature>
<sequence length="189" mass="20296">MATKKTTTATKTAAAKKTSAKKSVAKKQPAKTTKATTAKMPAAAKMNAKKKLSQIDAALAASEEEPQPAASIRLLGRFNRVGNGRLGGDEPIVIKNAHPAIIDKKTFKRVQAKRSKTASVLTAERKRATTCCRAWSSAATPGCACRAGEPRSERTSNTIRRAHRSVGFHRSPKKANAAMRSARSNSNRW</sequence>
<comment type="caution">
    <text evidence="3">The sequence shown here is derived from an EMBL/GenBank/DDBJ whole genome shotgun (WGS) entry which is preliminary data.</text>
</comment>
<organism evidence="3 4">
    <name type="scientific">Rubripirellula obstinata</name>
    <dbReference type="NCBI Taxonomy" id="406547"/>
    <lineage>
        <taxon>Bacteria</taxon>
        <taxon>Pseudomonadati</taxon>
        <taxon>Planctomycetota</taxon>
        <taxon>Planctomycetia</taxon>
        <taxon>Pirellulales</taxon>
        <taxon>Pirellulaceae</taxon>
        <taxon>Rubripirellula</taxon>
    </lineage>
</organism>
<dbReference type="GO" id="GO:0000150">
    <property type="term" value="F:DNA strand exchange activity"/>
    <property type="evidence" value="ECO:0007669"/>
    <property type="project" value="InterPro"/>
</dbReference>
<name>A0A5B1CGT5_9BACT</name>
<reference evidence="3 4" key="1">
    <citation type="submission" date="2019-08" db="EMBL/GenBank/DDBJ databases">
        <title>Deep-cultivation of Planctomycetes and their phenomic and genomic characterization uncovers novel biology.</title>
        <authorList>
            <person name="Wiegand S."/>
            <person name="Jogler M."/>
            <person name="Boedeker C."/>
            <person name="Pinto D."/>
            <person name="Vollmers J."/>
            <person name="Rivas-Marin E."/>
            <person name="Kohn T."/>
            <person name="Peeters S.H."/>
            <person name="Heuer A."/>
            <person name="Rast P."/>
            <person name="Oberbeckmann S."/>
            <person name="Bunk B."/>
            <person name="Jeske O."/>
            <person name="Meyerdierks A."/>
            <person name="Storesund J.E."/>
            <person name="Kallscheuer N."/>
            <person name="Luecker S."/>
            <person name="Lage O.M."/>
            <person name="Pohl T."/>
            <person name="Merkel B.J."/>
            <person name="Hornburger P."/>
            <person name="Mueller R.-W."/>
            <person name="Bruemmer F."/>
            <person name="Labrenz M."/>
            <person name="Spormann A.M."/>
            <person name="Op Den Camp H."/>
            <person name="Overmann J."/>
            <person name="Amann R."/>
            <person name="Jetten M.S.M."/>
            <person name="Mascher T."/>
            <person name="Medema M.H."/>
            <person name="Devos D.P."/>
            <person name="Kaster A.-K."/>
            <person name="Ovreas L."/>
            <person name="Rohde M."/>
            <person name="Galperin M.Y."/>
            <person name="Jogler C."/>
        </authorList>
    </citation>
    <scope>NUCLEOTIDE SEQUENCE [LARGE SCALE GENOMIC DNA]</scope>
    <source>
        <strain evidence="3 4">LF1</strain>
    </source>
</reference>
<accession>A0A5B1CGT5</accession>
<dbReference type="AlphaFoldDB" id="A0A5B1CGT5"/>
<evidence type="ECO:0000313" key="4">
    <source>
        <dbReference type="Proteomes" id="UP000322699"/>
    </source>
</evidence>
<evidence type="ECO:0000259" key="2">
    <source>
        <dbReference type="Pfam" id="PF07508"/>
    </source>
</evidence>
<dbReference type="Pfam" id="PF07508">
    <property type="entry name" value="Recombinase"/>
    <property type="match status" value="1"/>
</dbReference>
<feature type="domain" description="Recombinase" evidence="2">
    <location>
        <begin position="89"/>
        <end position="116"/>
    </location>
</feature>
<feature type="region of interest" description="Disordered" evidence="1">
    <location>
        <begin position="170"/>
        <end position="189"/>
    </location>
</feature>
<evidence type="ECO:0000313" key="3">
    <source>
        <dbReference type="EMBL" id="KAA1260408.1"/>
    </source>
</evidence>
<keyword evidence="4" id="KW-1185">Reference proteome</keyword>
<proteinExistence type="predicted"/>
<feature type="compositionally biased region" description="Low complexity" evidence="1">
    <location>
        <begin position="30"/>
        <end position="45"/>
    </location>
</feature>
<feature type="compositionally biased region" description="Basic residues" evidence="1">
    <location>
        <begin position="18"/>
        <end position="29"/>
    </location>
</feature>
<dbReference type="GO" id="GO:0003677">
    <property type="term" value="F:DNA binding"/>
    <property type="evidence" value="ECO:0007669"/>
    <property type="project" value="InterPro"/>
</dbReference>
<dbReference type="EMBL" id="VRLW01000001">
    <property type="protein sequence ID" value="KAA1260408.1"/>
    <property type="molecule type" value="Genomic_DNA"/>
</dbReference>
<gene>
    <name evidence="3" type="ORF">LF1_29480</name>
</gene>
<feature type="region of interest" description="Disordered" evidence="1">
    <location>
        <begin position="1"/>
        <end position="45"/>
    </location>
</feature>
<feature type="compositionally biased region" description="Low complexity" evidence="1">
    <location>
        <begin position="1"/>
        <end position="17"/>
    </location>
</feature>
<dbReference type="Proteomes" id="UP000322699">
    <property type="component" value="Unassembled WGS sequence"/>
</dbReference>